<evidence type="ECO:0000256" key="1">
    <source>
        <dbReference type="SAM" id="MobiDB-lite"/>
    </source>
</evidence>
<evidence type="ECO:0000313" key="2">
    <source>
        <dbReference type="EMBL" id="KAJ8256797.1"/>
    </source>
</evidence>
<name>A0A9Q1D3I5_CONCO</name>
<sequence>MEKQTSQIYQGPGKGYGPTAPPGGHGQDYREGEAQDVVFPLSNAGGPSAFLQALCSQEHCGSLPGLLPALCFWNLDGKQ</sequence>
<dbReference type="Proteomes" id="UP001152803">
    <property type="component" value="Unassembled WGS sequence"/>
</dbReference>
<dbReference type="EMBL" id="JAFJMO010000014">
    <property type="protein sequence ID" value="KAJ8256797.1"/>
    <property type="molecule type" value="Genomic_DNA"/>
</dbReference>
<proteinExistence type="predicted"/>
<protein>
    <submittedName>
        <fullName evidence="2">Uncharacterized protein</fullName>
    </submittedName>
</protein>
<reference evidence="2" key="1">
    <citation type="journal article" date="2023" name="Science">
        <title>Genome structures resolve the early diversification of teleost fishes.</title>
        <authorList>
            <person name="Parey E."/>
            <person name="Louis A."/>
            <person name="Montfort J."/>
            <person name="Bouchez O."/>
            <person name="Roques C."/>
            <person name="Iampietro C."/>
            <person name="Lluch J."/>
            <person name="Castinel A."/>
            <person name="Donnadieu C."/>
            <person name="Desvignes T."/>
            <person name="Floi Bucao C."/>
            <person name="Jouanno E."/>
            <person name="Wen M."/>
            <person name="Mejri S."/>
            <person name="Dirks R."/>
            <person name="Jansen H."/>
            <person name="Henkel C."/>
            <person name="Chen W.J."/>
            <person name="Zahm M."/>
            <person name="Cabau C."/>
            <person name="Klopp C."/>
            <person name="Thompson A.W."/>
            <person name="Robinson-Rechavi M."/>
            <person name="Braasch I."/>
            <person name="Lecointre G."/>
            <person name="Bobe J."/>
            <person name="Postlethwait J.H."/>
            <person name="Berthelot C."/>
            <person name="Roest Crollius H."/>
            <person name="Guiguen Y."/>
        </authorList>
    </citation>
    <scope>NUCLEOTIDE SEQUENCE</scope>
    <source>
        <strain evidence="2">Concon-B</strain>
    </source>
</reference>
<gene>
    <name evidence="2" type="ORF">COCON_G00189490</name>
</gene>
<accession>A0A9Q1D3I5</accession>
<evidence type="ECO:0000313" key="3">
    <source>
        <dbReference type="Proteomes" id="UP001152803"/>
    </source>
</evidence>
<organism evidence="2 3">
    <name type="scientific">Conger conger</name>
    <name type="common">Conger eel</name>
    <name type="synonym">Muraena conger</name>
    <dbReference type="NCBI Taxonomy" id="82655"/>
    <lineage>
        <taxon>Eukaryota</taxon>
        <taxon>Metazoa</taxon>
        <taxon>Chordata</taxon>
        <taxon>Craniata</taxon>
        <taxon>Vertebrata</taxon>
        <taxon>Euteleostomi</taxon>
        <taxon>Actinopterygii</taxon>
        <taxon>Neopterygii</taxon>
        <taxon>Teleostei</taxon>
        <taxon>Anguilliformes</taxon>
        <taxon>Congridae</taxon>
        <taxon>Conger</taxon>
    </lineage>
</organism>
<comment type="caution">
    <text evidence="2">The sequence shown here is derived from an EMBL/GenBank/DDBJ whole genome shotgun (WGS) entry which is preliminary data.</text>
</comment>
<keyword evidence="3" id="KW-1185">Reference proteome</keyword>
<dbReference type="AlphaFoldDB" id="A0A9Q1D3I5"/>
<feature type="region of interest" description="Disordered" evidence="1">
    <location>
        <begin position="1"/>
        <end position="36"/>
    </location>
</feature>